<gene>
    <name evidence="2" type="ORF">METZ01_LOCUS32318</name>
</gene>
<reference evidence="2" key="1">
    <citation type="submission" date="2018-05" db="EMBL/GenBank/DDBJ databases">
        <authorList>
            <person name="Lanie J.A."/>
            <person name="Ng W.-L."/>
            <person name="Kazmierczak K.M."/>
            <person name="Andrzejewski T.M."/>
            <person name="Davidsen T.M."/>
            <person name="Wayne K.J."/>
            <person name="Tettelin H."/>
            <person name="Glass J.I."/>
            <person name="Rusch D."/>
            <person name="Podicherti R."/>
            <person name="Tsui H.-C.T."/>
            <person name="Winkler M.E."/>
        </authorList>
    </citation>
    <scope>NUCLEOTIDE SEQUENCE</scope>
</reference>
<organism evidence="2">
    <name type="scientific">marine metagenome</name>
    <dbReference type="NCBI Taxonomy" id="408172"/>
    <lineage>
        <taxon>unclassified sequences</taxon>
        <taxon>metagenomes</taxon>
        <taxon>ecological metagenomes</taxon>
    </lineage>
</organism>
<dbReference type="Gene3D" id="2.60.40.1190">
    <property type="match status" value="1"/>
</dbReference>
<dbReference type="AlphaFoldDB" id="A0A381QKL5"/>
<accession>A0A381QKL5</accession>
<feature type="domain" description="DUF5916" evidence="1">
    <location>
        <begin position="256"/>
        <end position="664"/>
    </location>
</feature>
<dbReference type="CDD" id="cd09618">
    <property type="entry name" value="CBM9_like_2"/>
    <property type="match status" value="1"/>
</dbReference>
<dbReference type="SUPFAM" id="SSF49344">
    <property type="entry name" value="CBD9-like"/>
    <property type="match status" value="1"/>
</dbReference>
<dbReference type="InterPro" id="IPR045670">
    <property type="entry name" value="DUF5916"/>
</dbReference>
<proteinExistence type="predicted"/>
<protein>
    <recommendedName>
        <fullName evidence="1">DUF5916 domain-containing protein</fullName>
    </recommendedName>
</protein>
<evidence type="ECO:0000313" key="2">
    <source>
        <dbReference type="EMBL" id="SUZ79464.1"/>
    </source>
</evidence>
<dbReference type="EMBL" id="UINC01001387">
    <property type="protein sequence ID" value="SUZ79464.1"/>
    <property type="molecule type" value="Genomic_DNA"/>
</dbReference>
<sequence length="753" mass="86950">MKSYTLTFFLIFSVVLIGFSQSEKLSDKKILAKKINEEIKLDGELNESFWKDAEIKSNFFQYSPRDSISAILDSEFRIAYDDKYLYLAAKMEDIPEKKFIVGDLKRDFWGGSTDYIAFTFDTFKDQSNAYNFGISPYGIQREALISDGGEGSYSHSGGGGRGGISWFNINWNTKWYSGAKVHDGYWICEFKIPFNSIRYKPGSKTWNLQVYRGNSKVVERSVWTSIPRGFSPANLSMTGTLEFEFPLEKSSRSFVMIPYISSSGISNKIEPTSKEFDLDLGLDMKLALSSSINLDLTFNPDFSQVEVDEQRTNLTRFELFYPEKREFFIDNADLFTNLGSRASRPMFTRRIGIAKDTVTSQYVQNPIIYGAKLSGKINENLRIGVLNMQTAQLSSSGIPSFNYGMAVLEKKILSNSKISAFLVNKQALFNSDDKEYSIDPNHYNRVFGFETKLQSKDTKWKTEWFYHQSLEEENPNEANSYGINFSYDSPNIEANSYFYGVGENYNPEVGFVPRKDFIFFSPSFQYKFYPKNNSVNRHGPGIDYEFYRNDASGITDYDIDLDYNITFNSDASLTLKSNIKYTLLLYDFDPSRSGGEPLPTLSDYNYSNYTFYFRSNQRKEFYFSLNGKFGKFFNGDISNIGGSISYKLPPYFNVSLSSQYNNLNFPQPYSSAEFFTLSSKINVSFSKDLFFSTYLQYNNQINNININARFQWRFQPLSDIFLVYTDNYYAKNPLFMNVKNRSFAFKINYWLNL</sequence>
<dbReference type="Pfam" id="PF19313">
    <property type="entry name" value="DUF5916"/>
    <property type="match status" value="1"/>
</dbReference>
<name>A0A381QKL5_9ZZZZ</name>
<evidence type="ECO:0000259" key="1">
    <source>
        <dbReference type="Pfam" id="PF19313"/>
    </source>
</evidence>